<dbReference type="Pfam" id="PF21082">
    <property type="entry name" value="MS_channel_3rd"/>
    <property type="match status" value="1"/>
</dbReference>
<dbReference type="PANTHER" id="PTHR30221">
    <property type="entry name" value="SMALL-CONDUCTANCE MECHANOSENSITIVE CHANNEL"/>
    <property type="match status" value="1"/>
</dbReference>
<dbReference type="AlphaFoldDB" id="A0A482TN98"/>
<dbReference type="SUPFAM" id="SSF82861">
    <property type="entry name" value="Mechanosensitive channel protein MscS (YggB), transmembrane region"/>
    <property type="match status" value="1"/>
</dbReference>
<feature type="region of interest" description="Disordered" evidence="7">
    <location>
        <begin position="349"/>
        <end position="385"/>
    </location>
</feature>
<evidence type="ECO:0000256" key="8">
    <source>
        <dbReference type="SAM" id="Phobius"/>
    </source>
</evidence>
<dbReference type="GO" id="GO:0008381">
    <property type="term" value="F:mechanosensitive monoatomic ion channel activity"/>
    <property type="evidence" value="ECO:0007669"/>
    <property type="project" value="InterPro"/>
</dbReference>
<evidence type="ECO:0000259" key="10">
    <source>
        <dbReference type="Pfam" id="PF21082"/>
    </source>
</evidence>
<evidence type="ECO:0000256" key="2">
    <source>
        <dbReference type="ARBA" id="ARBA00008017"/>
    </source>
</evidence>
<evidence type="ECO:0000313" key="11">
    <source>
        <dbReference type="EMBL" id="RYJ13469.1"/>
    </source>
</evidence>
<feature type="transmembrane region" description="Helical" evidence="8">
    <location>
        <begin position="100"/>
        <end position="120"/>
    </location>
</feature>
<dbReference type="InterPro" id="IPR049278">
    <property type="entry name" value="MS_channel_C"/>
</dbReference>
<keyword evidence="4 8" id="KW-0812">Transmembrane</keyword>
<dbReference type="RefSeq" id="WP_129783897.1">
    <property type="nucleotide sequence ID" value="NZ_RZHH01000002.1"/>
</dbReference>
<accession>A0A482TN98</accession>
<feature type="transmembrane region" description="Helical" evidence="8">
    <location>
        <begin position="132"/>
        <end position="154"/>
    </location>
</feature>
<gene>
    <name evidence="11" type="ORF">ELS19_05485</name>
</gene>
<evidence type="ECO:0000256" key="5">
    <source>
        <dbReference type="ARBA" id="ARBA00022989"/>
    </source>
</evidence>
<feature type="domain" description="Mechanosensitive ion channel MscS" evidence="9">
    <location>
        <begin position="180"/>
        <end position="246"/>
    </location>
</feature>
<dbReference type="InterPro" id="IPR011066">
    <property type="entry name" value="MscS_channel_C_sf"/>
</dbReference>
<evidence type="ECO:0000256" key="3">
    <source>
        <dbReference type="ARBA" id="ARBA00022475"/>
    </source>
</evidence>
<dbReference type="EMBL" id="RZHH01000002">
    <property type="protein sequence ID" value="RYJ13469.1"/>
    <property type="molecule type" value="Genomic_DNA"/>
</dbReference>
<organism evidence="11 12">
    <name type="scientific">Halogeometricum borinquense</name>
    <dbReference type="NCBI Taxonomy" id="60847"/>
    <lineage>
        <taxon>Archaea</taxon>
        <taxon>Methanobacteriati</taxon>
        <taxon>Methanobacteriota</taxon>
        <taxon>Stenosarchaea group</taxon>
        <taxon>Halobacteria</taxon>
        <taxon>Halobacteriales</taxon>
        <taxon>Haloferacaceae</taxon>
        <taxon>Halogeometricum</taxon>
    </lineage>
</organism>
<dbReference type="InterPro" id="IPR011014">
    <property type="entry name" value="MscS_channel_TM-2"/>
</dbReference>
<dbReference type="Gene3D" id="2.30.30.60">
    <property type="match status" value="1"/>
</dbReference>
<dbReference type="SUPFAM" id="SSF82689">
    <property type="entry name" value="Mechanosensitive channel protein MscS (YggB), C-terminal domain"/>
    <property type="match status" value="1"/>
</dbReference>
<evidence type="ECO:0000256" key="6">
    <source>
        <dbReference type="ARBA" id="ARBA00023136"/>
    </source>
</evidence>
<comment type="similarity">
    <text evidence="2">Belongs to the MscS (TC 1.A.23) family.</text>
</comment>
<evidence type="ECO:0000256" key="4">
    <source>
        <dbReference type="ARBA" id="ARBA00022692"/>
    </source>
</evidence>
<dbReference type="SUPFAM" id="SSF50182">
    <property type="entry name" value="Sm-like ribonucleoproteins"/>
    <property type="match status" value="1"/>
</dbReference>
<dbReference type="Gene3D" id="3.30.70.100">
    <property type="match status" value="1"/>
</dbReference>
<dbReference type="GO" id="GO:0005886">
    <property type="term" value="C:plasma membrane"/>
    <property type="evidence" value="ECO:0007669"/>
    <property type="project" value="UniProtKB-SubCell"/>
</dbReference>
<feature type="domain" description="Mechanosensitive ion channel MscS C-terminal" evidence="10">
    <location>
        <begin position="256"/>
        <end position="338"/>
    </location>
</feature>
<comment type="caution">
    <text evidence="11">The sequence shown here is derived from an EMBL/GenBank/DDBJ whole genome shotgun (WGS) entry which is preliminary data.</text>
</comment>
<comment type="subcellular location">
    <subcellularLocation>
        <location evidence="1">Cell membrane</location>
        <topology evidence="1">Multi-pass membrane protein</topology>
    </subcellularLocation>
</comment>
<feature type="transmembrane region" description="Helical" evidence="8">
    <location>
        <begin position="61"/>
        <end position="80"/>
    </location>
</feature>
<dbReference type="Proteomes" id="UP000294028">
    <property type="component" value="Unassembled WGS sequence"/>
</dbReference>
<dbReference type="PANTHER" id="PTHR30221:SF1">
    <property type="entry name" value="SMALL-CONDUCTANCE MECHANOSENSITIVE CHANNEL"/>
    <property type="match status" value="1"/>
</dbReference>
<keyword evidence="5 8" id="KW-1133">Transmembrane helix</keyword>
<keyword evidence="3" id="KW-1003">Cell membrane</keyword>
<evidence type="ECO:0000259" key="9">
    <source>
        <dbReference type="Pfam" id="PF00924"/>
    </source>
</evidence>
<reference evidence="11 12" key="1">
    <citation type="submission" date="2018-12" db="EMBL/GenBank/DDBJ databases">
        <title>Genome analysis provides insights into bioremediation potentialities of Halogeometricum borinquense strain N11.</title>
        <authorList>
            <person name="Najjari A."/>
            <person name="Youssef N."/>
            <person name="Fhoula I."/>
            <person name="Ben Dhia O."/>
            <person name="Mahjoubi M."/>
            <person name="Ouzari H.I."/>
            <person name="Cherif A."/>
        </authorList>
    </citation>
    <scope>NUCLEOTIDE SEQUENCE [LARGE SCALE GENOMIC DNA]</scope>
    <source>
        <strain evidence="11 12">N11</strain>
    </source>
</reference>
<protein>
    <submittedName>
        <fullName evidence="11">Mechanosensitive ion channel family protein</fullName>
    </submittedName>
</protein>
<keyword evidence="6 8" id="KW-0472">Membrane</keyword>
<dbReference type="InterPro" id="IPR010920">
    <property type="entry name" value="LSM_dom_sf"/>
</dbReference>
<evidence type="ECO:0000256" key="7">
    <source>
        <dbReference type="SAM" id="MobiDB-lite"/>
    </source>
</evidence>
<dbReference type="Pfam" id="PF00924">
    <property type="entry name" value="MS_channel_2nd"/>
    <property type="match status" value="1"/>
</dbReference>
<dbReference type="InterPro" id="IPR023408">
    <property type="entry name" value="MscS_beta-dom_sf"/>
</dbReference>
<dbReference type="InterPro" id="IPR006685">
    <property type="entry name" value="MscS_channel_2nd"/>
</dbReference>
<sequence>MFAPLTDALAGLSAIEATVGLLLVSLLAAVALEFVVLRAARRYVVHTDSTYDDIVFSELRLPLVVTAALTGVLLLTQVPAVRNSTVFSAQLLRNFFGRPSLSLIVLVWAYAANRVVNRLVEEVNDRGGRFDFAPVFSNVWTLVVLLGGAATLLWLWEIEITPLLGAAGVAGIAVGFAAKDTVANFFGGIALYFDDTYKLGDCIVLDDGTSGSVVKVGIRSTTLLTRDELMVTVPNSVLNAAKITNESAPQRRRRIRVPLGVAYGTDVDDFEALAIEVAEAESLVLDSPKPRMRFRRFGSSALEYELLCWVAAPTRRRRAQHELNRALYMAVTDAEIEIPYPKRDVTFSTAASEPDAGSVVSVRDDGHVRADETTRVEAERPGDTD</sequence>
<dbReference type="InterPro" id="IPR045275">
    <property type="entry name" value="MscS_archaea/bacteria_type"/>
</dbReference>
<evidence type="ECO:0000313" key="12">
    <source>
        <dbReference type="Proteomes" id="UP000294028"/>
    </source>
</evidence>
<evidence type="ECO:0000256" key="1">
    <source>
        <dbReference type="ARBA" id="ARBA00004651"/>
    </source>
</evidence>
<dbReference type="Gene3D" id="1.10.287.1260">
    <property type="match status" value="1"/>
</dbReference>
<name>A0A482TN98_9EURY</name>
<feature type="compositionally biased region" description="Basic and acidic residues" evidence="7">
    <location>
        <begin position="362"/>
        <end position="385"/>
    </location>
</feature>
<proteinExistence type="inferred from homology"/>
<feature type="transmembrane region" description="Helical" evidence="8">
    <location>
        <begin position="20"/>
        <end position="40"/>
    </location>
</feature>